<name>A0A7M5V236_9CNID</name>
<dbReference type="OrthoDB" id="6353950at2759"/>
<feature type="region of interest" description="Disordered" evidence="1">
    <location>
        <begin position="1"/>
        <end position="53"/>
    </location>
</feature>
<feature type="compositionally biased region" description="Acidic residues" evidence="1">
    <location>
        <begin position="1"/>
        <end position="15"/>
    </location>
</feature>
<dbReference type="GeneID" id="136823213"/>
<accession>A0A7M5V236</accession>
<sequence>MFSFSDDSESDDEEWGGSNVTDIDDDFRSISRPSESESESELEQDENEIESHFNDPRGLLLSIKEEFHISKVSNESAKMKPDFVTLLREINASRTKYFGILLEEKYDSKSDSKSLKDGFKSLRHGDQTIVQHLEHANQSLSGDERYSFYVVKYELKHPGGIERYKQKLLLGDSHGLSDSTKQCNFSGICLGMNDVIVMSEGEFEDAYINEDEKEEIRNRKFYNDSISSSEEEKEEDFVSRCLILAVPFNRHFESFCYSKSPSQCLQYLANEVDKASPQFKVHLKELFDRFSLKAFRCLTKHYKQLLIELVTKTKDVKTVSLYINKIMAHKLNFSEQMHGIPDKTKEKIAEMFQSVPWEKIKDIVLNVIENVGFWQYKRWMVVFDQSAIIDIAHRIIDLSFQKLQFCNGGQACSHSLWEKIFQSVRDHEELWRQWRDDILQCQHFTSNFEIVSSMCDILLFDKPSKLSSVFNSFVKCAKKEVEQQMKRKRETSSECPTLILQSFYYCNQDELMIPLIVSVVKHTLRNHLIYLKELIDLFDFLFSEEYFVIGMNVLSGLSKEQCSQTDDFKTIVDIYLTQLFNKASIYKYVNEKAILAEILLRGNRGNVASNIDKYVDLCREGNEKPDAICKIIFELLDISMKNTELSCITLIENLFDLFISLLSNHYTTLFQELTIKLFSAGDSFASKLEKMFSNFNFMYQIKKRVDFFIRDLMYKEHPRTETFKKLLECILKVVQEILDGGNREPHFIISTLLPFLQGIYKNTYHKELVIDFISLEKFNINSEQYYANSQSRAFIKSLISEFDRNLIKTDFYAELLNVHLKSLKCIQEKGCPKFNWRQENAKIPDHPYVEIFLKSDLVTFVYRHFNNIENAKGWLQNYARTIDYSGYWRQQNYRFTGIARENQGVVEVVLQKGRGVYKIIQEKYFNLASLIEQLEVKLRNFPRIHSKLRSLKRPLKIKDDESPIPRKAQTIREE</sequence>
<dbReference type="RefSeq" id="XP_066935486.1">
    <property type="nucleotide sequence ID" value="XM_067079385.1"/>
</dbReference>
<keyword evidence="3" id="KW-1185">Reference proteome</keyword>
<evidence type="ECO:0000313" key="2">
    <source>
        <dbReference type="EnsemblMetazoa" id="CLYHEMP009963.2"/>
    </source>
</evidence>
<feature type="compositionally biased region" description="Acidic residues" evidence="1">
    <location>
        <begin position="36"/>
        <end position="48"/>
    </location>
</feature>
<evidence type="ECO:0000256" key="1">
    <source>
        <dbReference type="SAM" id="MobiDB-lite"/>
    </source>
</evidence>
<dbReference type="EnsemblMetazoa" id="CLYHEMT009963.2">
    <property type="protein sequence ID" value="CLYHEMP009963.2"/>
    <property type="gene ID" value="CLYHEMG009963"/>
</dbReference>
<evidence type="ECO:0000313" key="3">
    <source>
        <dbReference type="Proteomes" id="UP000594262"/>
    </source>
</evidence>
<proteinExistence type="predicted"/>
<protein>
    <submittedName>
        <fullName evidence="2">Uncharacterized protein</fullName>
    </submittedName>
</protein>
<dbReference type="Proteomes" id="UP000594262">
    <property type="component" value="Unplaced"/>
</dbReference>
<organism evidence="2 3">
    <name type="scientific">Clytia hemisphaerica</name>
    <dbReference type="NCBI Taxonomy" id="252671"/>
    <lineage>
        <taxon>Eukaryota</taxon>
        <taxon>Metazoa</taxon>
        <taxon>Cnidaria</taxon>
        <taxon>Hydrozoa</taxon>
        <taxon>Hydroidolina</taxon>
        <taxon>Leptothecata</taxon>
        <taxon>Obeliida</taxon>
        <taxon>Clytiidae</taxon>
        <taxon>Clytia</taxon>
    </lineage>
</organism>
<reference evidence="2" key="1">
    <citation type="submission" date="2021-01" db="UniProtKB">
        <authorList>
            <consortium name="EnsemblMetazoa"/>
        </authorList>
    </citation>
    <scope>IDENTIFICATION</scope>
</reference>
<dbReference type="AlphaFoldDB" id="A0A7M5V236"/>